<reference evidence="1 2" key="1">
    <citation type="journal article" date="2020" name="G3 (Bethesda)">
        <title>Draft Genome of the Common Snapping Turtle, Chelydra serpentina, a Model for Phenotypic Plasticity in Reptiles.</title>
        <authorList>
            <person name="Das D."/>
            <person name="Singh S.K."/>
            <person name="Bierstedt J."/>
            <person name="Erickson A."/>
            <person name="Galli G.L.J."/>
            <person name="Crossley D.A. 2nd"/>
            <person name="Rhen T."/>
        </authorList>
    </citation>
    <scope>NUCLEOTIDE SEQUENCE [LARGE SCALE GENOMIC DNA]</scope>
    <source>
        <strain evidence="1">KW</strain>
    </source>
</reference>
<dbReference type="PANTHER" id="PTHR33395">
    <property type="entry name" value="TRANSCRIPTASE, PUTATIVE-RELATED-RELATED"/>
    <property type="match status" value="1"/>
</dbReference>
<keyword evidence="2" id="KW-1185">Reference proteome</keyword>
<dbReference type="PANTHER" id="PTHR33395:SF22">
    <property type="entry name" value="REVERSE TRANSCRIPTASE DOMAIN-CONTAINING PROTEIN"/>
    <property type="match status" value="1"/>
</dbReference>
<dbReference type="GO" id="GO:0007508">
    <property type="term" value="P:larval heart development"/>
    <property type="evidence" value="ECO:0007669"/>
    <property type="project" value="TreeGrafter"/>
</dbReference>
<organism evidence="1 2">
    <name type="scientific">Chelydra serpentina</name>
    <name type="common">Snapping turtle</name>
    <name type="synonym">Testudo serpentina</name>
    <dbReference type="NCBI Taxonomy" id="8475"/>
    <lineage>
        <taxon>Eukaryota</taxon>
        <taxon>Metazoa</taxon>
        <taxon>Chordata</taxon>
        <taxon>Craniata</taxon>
        <taxon>Vertebrata</taxon>
        <taxon>Euteleostomi</taxon>
        <taxon>Archelosauria</taxon>
        <taxon>Testudinata</taxon>
        <taxon>Testudines</taxon>
        <taxon>Cryptodira</taxon>
        <taxon>Durocryptodira</taxon>
        <taxon>Americhelydia</taxon>
        <taxon>Chelydroidea</taxon>
        <taxon>Chelydridae</taxon>
        <taxon>Chelydra</taxon>
    </lineage>
</organism>
<dbReference type="GO" id="GO:0061343">
    <property type="term" value="P:cell adhesion involved in heart morphogenesis"/>
    <property type="evidence" value="ECO:0007669"/>
    <property type="project" value="TreeGrafter"/>
</dbReference>
<sequence length="117" mass="13489">DLVVMGDFNYSDICWENNTAGHILSNKLLECIGDNFLFQKVEKATRGEAVLDLILTNREEWVENLKVEGSLDESRVHYSKEGRRENIKIKTMNFKKADFSKLRELVGKIPWDASLRG</sequence>
<proteinExistence type="predicted"/>
<comment type="caution">
    <text evidence="1">The sequence shown here is derived from an EMBL/GenBank/DDBJ whole genome shotgun (WGS) entry which is preliminary data.</text>
</comment>
<dbReference type="AlphaFoldDB" id="A0A8T1SF05"/>
<evidence type="ECO:0000313" key="2">
    <source>
        <dbReference type="Proteomes" id="UP000765507"/>
    </source>
</evidence>
<evidence type="ECO:0008006" key="3">
    <source>
        <dbReference type="Google" id="ProtNLM"/>
    </source>
</evidence>
<dbReference type="EMBL" id="JAHGAV010000267">
    <property type="protein sequence ID" value="KAG6927235.1"/>
    <property type="molecule type" value="Genomic_DNA"/>
</dbReference>
<name>A0A8T1SF05_CHESE</name>
<accession>A0A8T1SF05</accession>
<dbReference type="GO" id="GO:0031012">
    <property type="term" value="C:extracellular matrix"/>
    <property type="evidence" value="ECO:0007669"/>
    <property type="project" value="TreeGrafter"/>
</dbReference>
<feature type="non-terminal residue" evidence="1">
    <location>
        <position position="1"/>
    </location>
</feature>
<dbReference type="OrthoDB" id="6152807at2759"/>
<feature type="non-terminal residue" evidence="1">
    <location>
        <position position="117"/>
    </location>
</feature>
<gene>
    <name evidence="1" type="ORF">G0U57_010163</name>
</gene>
<dbReference type="Proteomes" id="UP000765507">
    <property type="component" value="Unassembled WGS sequence"/>
</dbReference>
<evidence type="ECO:0000313" key="1">
    <source>
        <dbReference type="EMBL" id="KAG6927235.1"/>
    </source>
</evidence>
<protein>
    <recommendedName>
        <fullName evidence="3">Endonuclease/exonuclease/phosphatase domain-containing protein</fullName>
    </recommendedName>
</protein>